<accession>A0A4C1V380</accession>
<organism evidence="1 2">
    <name type="scientific">Eumeta variegata</name>
    <name type="common">Bagworm moth</name>
    <name type="synonym">Eumeta japonica</name>
    <dbReference type="NCBI Taxonomy" id="151549"/>
    <lineage>
        <taxon>Eukaryota</taxon>
        <taxon>Metazoa</taxon>
        <taxon>Ecdysozoa</taxon>
        <taxon>Arthropoda</taxon>
        <taxon>Hexapoda</taxon>
        <taxon>Insecta</taxon>
        <taxon>Pterygota</taxon>
        <taxon>Neoptera</taxon>
        <taxon>Endopterygota</taxon>
        <taxon>Lepidoptera</taxon>
        <taxon>Glossata</taxon>
        <taxon>Ditrysia</taxon>
        <taxon>Tineoidea</taxon>
        <taxon>Psychidae</taxon>
        <taxon>Oiketicinae</taxon>
        <taxon>Eumeta</taxon>
    </lineage>
</organism>
<gene>
    <name evidence="1" type="ORF">EVAR_82847_1</name>
</gene>
<proteinExistence type="predicted"/>
<evidence type="ECO:0000313" key="1">
    <source>
        <dbReference type="EMBL" id="GBP33009.1"/>
    </source>
</evidence>
<keyword evidence="2" id="KW-1185">Reference proteome</keyword>
<comment type="caution">
    <text evidence="1">The sequence shown here is derived from an EMBL/GenBank/DDBJ whole genome shotgun (WGS) entry which is preliminary data.</text>
</comment>
<dbReference type="AlphaFoldDB" id="A0A4C1V380"/>
<sequence length="165" mass="17939">MDTVYRENQDRGREVDASQAESLGRSCLSIAGSALSLAHSAQAERDNVSYFFVRAAGVIYKTLSRQKKINAIGQLRGQRSPAFVVAGSAAGSSLVVDVTLSDHCTDCSNGPPGGRCVRSLINCGREPAISVRDRDHTRPRIADRWPRRVRVCTSSAQLRAFGFDK</sequence>
<dbReference type="OrthoDB" id="6931130at2759"/>
<dbReference type="Proteomes" id="UP000299102">
    <property type="component" value="Unassembled WGS sequence"/>
</dbReference>
<protein>
    <submittedName>
        <fullName evidence="1">Uncharacterized protein</fullName>
    </submittedName>
</protein>
<dbReference type="EMBL" id="BGZK01000268">
    <property type="protein sequence ID" value="GBP33009.1"/>
    <property type="molecule type" value="Genomic_DNA"/>
</dbReference>
<name>A0A4C1V380_EUMVA</name>
<reference evidence="1 2" key="1">
    <citation type="journal article" date="2019" name="Commun. Biol.">
        <title>The bagworm genome reveals a unique fibroin gene that provides high tensile strength.</title>
        <authorList>
            <person name="Kono N."/>
            <person name="Nakamura H."/>
            <person name="Ohtoshi R."/>
            <person name="Tomita M."/>
            <person name="Numata K."/>
            <person name="Arakawa K."/>
        </authorList>
    </citation>
    <scope>NUCLEOTIDE SEQUENCE [LARGE SCALE GENOMIC DNA]</scope>
</reference>
<evidence type="ECO:0000313" key="2">
    <source>
        <dbReference type="Proteomes" id="UP000299102"/>
    </source>
</evidence>